<evidence type="ECO:0000313" key="2">
    <source>
        <dbReference type="Proteomes" id="UP000010321"/>
    </source>
</evidence>
<accession>A0ABN0CP96</accession>
<comment type="caution">
    <text evidence="1">The sequence shown here is derived from an EMBL/GenBank/DDBJ whole genome shotgun (WGS) entry which is preliminary data.</text>
</comment>
<dbReference type="EMBL" id="AFBM01000016">
    <property type="protein sequence ID" value="EGF52364.1"/>
    <property type="molecule type" value="Genomic_DNA"/>
</dbReference>
<organism evidence="1 2">
    <name type="scientific">Bacteroides clarus YIT 12056</name>
    <dbReference type="NCBI Taxonomy" id="762984"/>
    <lineage>
        <taxon>Bacteria</taxon>
        <taxon>Pseudomonadati</taxon>
        <taxon>Bacteroidota</taxon>
        <taxon>Bacteroidia</taxon>
        <taxon>Bacteroidales</taxon>
        <taxon>Bacteroidaceae</taxon>
        <taxon>Bacteroides</taxon>
    </lineage>
</organism>
<sequence length="106" mass="11785">MEKMPGAIRAAAARRYFSRKDTHQGGLSATVVACQRGLFSGIDNQIEVGKQNFLIGMDIAEVFDNDTHKNTVFRVDNIGVRMTHFQLSQGCGEQTNTVRAKHTPFE</sequence>
<proteinExistence type="predicted"/>
<protein>
    <submittedName>
        <fullName evidence="1">Conserved domain protein</fullName>
    </submittedName>
</protein>
<gene>
    <name evidence="1" type="ORF">HMPREF9445_01595</name>
</gene>
<reference evidence="1 2" key="1">
    <citation type="submission" date="2011-02" db="EMBL/GenBank/DDBJ databases">
        <authorList>
            <person name="Weinstock G."/>
            <person name="Sodergren E."/>
            <person name="Clifton S."/>
            <person name="Fulton L."/>
            <person name="Fulton B."/>
            <person name="Courtney L."/>
            <person name="Fronick C."/>
            <person name="Harrison M."/>
            <person name="Strong C."/>
            <person name="Farmer C."/>
            <person name="Delahaunty K."/>
            <person name="Markovic C."/>
            <person name="Hall O."/>
            <person name="Minx P."/>
            <person name="Tomlinson C."/>
            <person name="Mitreva M."/>
            <person name="Hou S."/>
            <person name="Chen J."/>
            <person name="Wollam A."/>
            <person name="Pepin K.H."/>
            <person name="Johnson M."/>
            <person name="Bhonagiri V."/>
            <person name="Zhang X."/>
            <person name="Suruliraj S."/>
            <person name="Warren W."/>
            <person name="Chinwalla A."/>
            <person name="Mardis E.R."/>
            <person name="Wilson R.K."/>
        </authorList>
    </citation>
    <scope>NUCLEOTIDE SEQUENCE [LARGE SCALE GENOMIC DNA]</scope>
    <source>
        <strain evidence="1 2">YIT 12056</strain>
    </source>
</reference>
<dbReference type="PROSITE" id="PS51257">
    <property type="entry name" value="PROKAR_LIPOPROTEIN"/>
    <property type="match status" value="1"/>
</dbReference>
<evidence type="ECO:0000313" key="1">
    <source>
        <dbReference type="EMBL" id="EGF52364.1"/>
    </source>
</evidence>
<dbReference type="Proteomes" id="UP000010321">
    <property type="component" value="Unassembled WGS sequence"/>
</dbReference>
<name>A0ABN0CP96_9BACE</name>
<keyword evidence="2" id="KW-1185">Reference proteome</keyword>